<sequence>MHWLQTAVILAPTAWAATLAGFSDLSPAKSQIEQNSDCKLPASFTVKDFTGKSNGTGSTLSSFNFTFLDPTTAVNTLCQFNSSSVSTTPGSLTKRFACNDRETKFIWEGEEDQLWMIERVCMADSGAPLYETAGSIVIHLNCDGKSQRCTSNATETTGRFVSISPIQDPTLLRLGKRQAMG</sequence>
<protein>
    <recommendedName>
        <fullName evidence="4">AA1-like domain-containing protein</fullName>
    </recommendedName>
</protein>
<evidence type="ECO:0000313" key="2">
    <source>
        <dbReference type="EMBL" id="KAK0383230.1"/>
    </source>
</evidence>
<keyword evidence="1" id="KW-0732">Signal</keyword>
<evidence type="ECO:0000313" key="3">
    <source>
        <dbReference type="Proteomes" id="UP001175261"/>
    </source>
</evidence>
<reference evidence="2" key="1">
    <citation type="submission" date="2022-10" db="EMBL/GenBank/DDBJ databases">
        <title>Determination and structural analysis of whole genome sequence of Sarocladium strictum F4-1.</title>
        <authorList>
            <person name="Hu L."/>
            <person name="Jiang Y."/>
        </authorList>
    </citation>
    <scope>NUCLEOTIDE SEQUENCE</scope>
    <source>
        <strain evidence="2">F4-1</strain>
    </source>
</reference>
<gene>
    <name evidence="2" type="ORF">NLU13_9143</name>
</gene>
<keyword evidence="3" id="KW-1185">Reference proteome</keyword>
<organism evidence="2 3">
    <name type="scientific">Sarocladium strictum</name>
    <name type="common">Black bundle disease fungus</name>
    <name type="synonym">Acremonium strictum</name>
    <dbReference type="NCBI Taxonomy" id="5046"/>
    <lineage>
        <taxon>Eukaryota</taxon>
        <taxon>Fungi</taxon>
        <taxon>Dikarya</taxon>
        <taxon>Ascomycota</taxon>
        <taxon>Pezizomycotina</taxon>
        <taxon>Sordariomycetes</taxon>
        <taxon>Hypocreomycetidae</taxon>
        <taxon>Hypocreales</taxon>
        <taxon>Sarocladiaceae</taxon>
        <taxon>Sarocladium</taxon>
    </lineage>
</organism>
<evidence type="ECO:0008006" key="4">
    <source>
        <dbReference type="Google" id="ProtNLM"/>
    </source>
</evidence>
<dbReference type="AlphaFoldDB" id="A0AA39G9K4"/>
<evidence type="ECO:0000256" key="1">
    <source>
        <dbReference type="SAM" id="SignalP"/>
    </source>
</evidence>
<feature type="chain" id="PRO_5041389227" description="AA1-like domain-containing protein" evidence="1">
    <location>
        <begin position="17"/>
        <end position="181"/>
    </location>
</feature>
<dbReference type="EMBL" id="JAPDFR010000009">
    <property type="protein sequence ID" value="KAK0383230.1"/>
    <property type="molecule type" value="Genomic_DNA"/>
</dbReference>
<feature type="signal peptide" evidence="1">
    <location>
        <begin position="1"/>
        <end position="16"/>
    </location>
</feature>
<name>A0AA39G9K4_SARSR</name>
<comment type="caution">
    <text evidence="2">The sequence shown here is derived from an EMBL/GenBank/DDBJ whole genome shotgun (WGS) entry which is preliminary data.</text>
</comment>
<proteinExistence type="predicted"/>
<accession>A0AA39G9K4</accession>
<dbReference type="Proteomes" id="UP001175261">
    <property type="component" value="Unassembled WGS sequence"/>
</dbReference>